<protein>
    <submittedName>
        <fullName evidence="1">Uncharacterized protein</fullName>
    </submittedName>
</protein>
<dbReference type="RefSeq" id="WP_117688619.1">
    <property type="nucleotide sequence ID" value="NZ_CAUFBW010000002.1"/>
</dbReference>
<dbReference type="Proteomes" id="UP000260793">
    <property type="component" value="Unassembled WGS sequence"/>
</dbReference>
<evidence type="ECO:0000313" key="3">
    <source>
        <dbReference type="Proteomes" id="UP000260793"/>
    </source>
</evidence>
<sequence>MELSEVRGAEENRVMKETMNEKDFIELMNKVKELDPERYRFTIYTLGLRESGAEEEDIHYLANRPELIRAFEKIVKKYENLN</sequence>
<evidence type="ECO:0000313" key="2">
    <source>
        <dbReference type="EMBL" id="RHJ57286.1"/>
    </source>
</evidence>
<dbReference type="EMBL" id="QRMI01000049">
    <property type="protein sequence ID" value="RHJ57286.1"/>
    <property type="molecule type" value="Genomic_DNA"/>
</dbReference>
<dbReference type="EMBL" id="QSQN01000041">
    <property type="protein sequence ID" value="RGK37308.1"/>
    <property type="molecule type" value="Genomic_DNA"/>
</dbReference>
<dbReference type="AlphaFoldDB" id="A0A3E4LIQ2"/>
<proteinExistence type="predicted"/>
<dbReference type="Proteomes" id="UP000285832">
    <property type="component" value="Unassembled WGS sequence"/>
</dbReference>
<evidence type="ECO:0000313" key="4">
    <source>
        <dbReference type="Proteomes" id="UP000285832"/>
    </source>
</evidence>
<accession>A0A3E4LIQ2</accession>
<reference evidence="3 4" key="1">
    <citation type="submission" date="2018-08" db="EMBL/GenBank/DDBJ databases">
        <title>A genome reference for cultivated species of the human gut microbiota.</title>
        <authorList>
            <person name="Zou Y."/>
            <person name="Xue W."/>
            <person name="Luo G."/>
        </authorList>
    </citation>
    <scope>NUCLEOTIDE SEQUENCE [LARGE SCALE GENOMIC DNA]</scope>
    <source>
        <strain evidence="2 4">AM09-9</strain>
        <strain evidence="1 3">TF11-7</strain>
    </source>
</reference>
<comment type="caution">
    <text evidence="1">The sequence shown here is derived from an EMBL/GenBank/DDBJ whole genome shotgun (WGS) entry which is preliminary data.</text>
</comment>
<gene>
    <name evidence="2" type="ORF">DW116_12875</name>
    <name evidence="1" type="ORF">DXD17_12620</name>
</gene>
<organism evidence="1 3">
    <name type="scientific">[Ruminococcus] lactaris</name>
    <dbReference type="NCBI Taxonomy" id="46228"/>
    <lineage>
        <taxon>Bacteria</taxon>
        <taxon>Bacillati</taxon>
        <taxon>Bacillota</taxon>
        <taxon>Clostridia</taxon>
        <taxon>Lachnospirales</taxon>
        <taxon>Lachnospiraceae</taxon>
        <taxon>Mediterraneibacter</taxon>
    </lineage>
</organism>
<name>A0A3E4LIQ2_9FIRM</name>
<evidence type="ECO:0000313" key="1">
    <source>
        <dbReference type="EMBL" id="RGK37308.1"/>
    </source>
</evidence>